<organism evidence="8 9">
    <name type="scientific">Ridgeia piscesae</name>
    <name type="common">Tubeworm</name>
    <dbReference type="NCBI Taxonomy" id="27915"/>
    <lineage>
        <taxon>Eukaryota</taxon>
        <taxon>Metazoa</taxon>
        <taxon>Spiralia</taxon>
        <taxon>Lophotrochozoa</taxon>
        <taxon>Annelida</taxon>
        <taxon>Polychaeta</taxon>
        <taxon>Sedentaria</taxon>
        <taxon>Canalipalpata</taxon>
        <taxon>Sabellida</taxon>
        <taxon>Siboglinidae</taxon>
        <taxon>Ridgeia</taxon>
    </lineage>
</organism>
<dbReference type="GO" id="GO:0004519">
    <property type="term" value="F:endonuclease activity"/>
    <property type="evidence" value="ECO:0007669"/>
    <property type="project" value="UniProtKB-KW"/>
</dbReference>
<sequence>MKENIETLGICIATVNHMGKKHRLQFVVVSKGRQSLIGASDSERLGLVTRECGVRKVCTVKENGVLTSAEIKKEYPDIFKGLGCLEGTCKIYLRQNYVPSVYPARKVPQSQKQKLKKELDRLVQTEVLVKAERPTDWVLPLVIVEKPNGDLRLYLDPMDLNEYIRREHYHLPHRSEILSEMADARRSKISSDASKDDLRAVLLQEHDGYWLPVAFISRAMTSAEKNYAEIEKELLGLVFACEKFHEYVYGATVIGETDHKPLVSLHKRNLCDLTPRLQRMMLRLRRYDLKFEFKLGKYLIVADTLSRAFDRSVKKSNTEEEIKAHVDMIRQNAQVSDPMWEKIATHTKDDEELKDVLTAVHFGWERDHAQSLKPYYHFRGDITEIDGYW</sequence>
<keyword evidence="3" id="KW-0540">Nuclease</keyword>
<evidence type="ECO:0000256" key="3">
    <source>
        <dbReference type="ARBA" id="ARBA00022722"/>
    </source>
</evidence>
<evidence type="ECO:0000256" key="5">
    <source>
        <dbReference type="ARBA" id="ARBA00022801"/>
    </source>
</evidence>
<evidence type="ECO:0000256" key="6">
    <source>
        <dbReference type="ARBA" id="ARBA00022918"/>
    </source>
</evidence>
<dbReference type="PANTHER" id="PTHR37984:SF8">
    <property type="entry name" value="CCHC-TYPE DOMAIN-CONTAINING PROTEIN"/>
    <property type="match status" value="1"/>
</dbReference>
<evidence type="ECO:0000256" key="2">
    <source>
        <dbReference type="ARBA" id="ARBA00022695"/>
    </source>
</evidence>
<dbReference type="InterPro" id="IPR041373">
    <property type="entry name" value="RT_RNaseH"/>
</dbReference>
<dbReference type="PANTHER" id="PTHR37984">
    <property type="entry name" value="PROTEIN CBG26694"/>
    <property type="match status" value="1"/>
</dbReference>
<dbReference type="GO" id="GO:0003964">
    <property type="term" value="F:RNA-directed DNA polymerase activity"/>
    <property type="evidence" value="ECO:0007669"/>
    <property type="project" value="UniProtKB-KW"/>
</dbReference>
<dbReference type="EMBL" id="JAODUO010000061">
    <property type="protein sequence ID" value="KAK2191063.1"/>
    <property type="molecule type" value="Genomic_DNA"/>
</dbReference>
<reference evidence="8" key="1">
    <citation type="journal article" date="2023" name="Mol. Biol. Evol.">
        <title>Third-Generation Sequencing Reveals the Adaptive Role of the Epigenome in Three Deep-Sea Polychaetes.</title>
        <authorList>
            <person name="Perez M."/>
            <person name="Aroh O."/>
            <person name="Sun Y."/>
            <person name="Lan Y."/>
            <person name="Juniper S.K."/>
            <person name="Young C.R."/>
            <person name="Angers B."/>
            <person name="Qian P.Y."/>
        </authorList>
    </citation>
    <scope>NUCLEOTIDE SEQUENCE</scope>
    <source>
        <strain evidence="8">R07B-5</strain>
    </source>
</reference>
<keyword evidence="4" id="KW-0255">Endonuclease</keyword>
<keyword evidence="9" id="KW-1185">Reference proteome</keyword>
<dbReference type="AlphaFoldDB" id="A0AAD9UIR9"/>
<name>A0AAD9UIR9_RIDPI</name>
<evidence type="ECO:0000259" key="7">
    <source>
        <dbReference type="Pfam" id="PF17917"/>
    </source>
</evidence>
<dbReference type="SUPFAM" id="SSF56672">
    <property type="entry name" value="DNA/RNA polymerases"/>
    <property type="match status" value="1"/>
</dbReference>
<keyword evidence="1" id="KW-0808">Transferase</keyword>
<evidence type="ECO:0000313" key="9">
    <source>
        <dbReference type="Proteomes" id="UP001209878"/>
    </source>
</evidence>
<dbReference type="InterPro" id="IPR050951">
    <property type="entry name" value="Retrovirus_Pol_polyprotein"/>
</dbReference>
<keyword evidence="5" id="KW-0378">Hydrolase</keyword>
<gene>
    <name evidence="8" type="ORF">NP493_60g02017</name>
</gene>
<dbReference type="InterPro" id="IPR043502">
    <property type="entry name" value="DNA/RNA_pol_sf"/>
</dbReference>
<feature type="domain" description="Reverse transcriptase RNase H-like" evidence="7">
    <location>
        <begin position="188"/>
        <end position="287"/>
    </location>
</feature>
<protein>
    <recommendedName>
        <fullName evidence="7">Reverse transcriptase RNase H-like domain-containing protein</fullName>
    </recommendedName>
</protein>
<comment type="caution">
    <text evidence="8">The sequence shown here is derived from an EMBL/GenBank/DDBJ whole genome shotgun (WGS) entry which is preliminary data.</text>
</comment>
<keyword evidence="6" id="KW-0695">RNA-directed DNA polymerase</keyword>
<dbReference type="GO" id="GO:0016787">
    <property type="term" value="F:hydrolase activity"/>
    <property type="evidence" value="ECO:0007669"/>
    <property type="project" value="UniProtKB-KW"/>
</dbReference>
<accession>A0AAD9UIR9</accession>
<dbReference type="Gene3D" id="3.10.10.10">
    <property type="entry name" value="HIV Type 1 Reverse Transcriptase, subunit A, domain 1"/>
    <property type="match status" value="1"/>
</dbReference>
<evidence type="ECO:0000256" key="4">
    <source>
        <dbReference type="ARBA" id="ARBA00022759"/>
    </source>
</evidence>
<dbReference type="Proteomes" id="UP001209878">
    <property type="component" value="Unassembled WGS sequence"/>
</dbReference>
<evidence type="ECO:0000256" key="1">
    <source>
        <dbReference type="ARBA" id="ARBA00022679"/>
    </source>
</evidence>
<evidence type="ECO:0000313" key="8">
    <source>
        <dbReference type="EMBL" id="KAK2191063.1"/>
    </source>
</evidence>
<keyword evidence="2" id="KW-0548">Nucleotidyltransferase</keyword>
<dbReference type="Pfam" id="PF17917">
    <property type="entry name" value="RT_RNaseH"/>
    <property type="match status" value="1"/>
</dbReference>
<proteinExistence type="predicted"/>
<dbReference type="CDD" id="cd09274">
    <property type="entry name" value="RNase_HI_RT_Ty3"/>
    <property type="match status" value="1"/>
</dbReference>